<dbReference type="AlphaFoldDB" id="A0A261UY06"/>
<evidence type="ECO:0000256" key="9">
    <source>
        <dbReference type="ARBA" id="ARBA00022843"/>
    </source>
</evidence>
<sequence length="763" mass="85425">MTTALSGISAGGTVLPAAEPSPRRDEPGLHNLWGLLTVQGDDEPDARHSAQLEAALRIIDGTDIGASLLRALSSCDIPVHERPLIAFVNLDSHRDAALLLDDGSEDDERIIHFGVQWPSVPTDAPFTDSSSYPFDDLLPDELSQRYQAVDLFADLATFFADHTGRPCLAPSLGCVEYSALTFREQLGDEIPSWQYSMEAYLRAPTEAGEKRATVWELVNLWNDANKPEQPLQLNSLDLRECPPLRELPGLTWLILADNALTAFPPGNRLPPTLDRLDLAGNPIAVPPDDYSPGLRHLTLDRTVCDNAGLRAGLPPAVELEEVDADYVESFRAANRFVTEFPETLVGMVPVEEMERAGWSNDVMARLYPKDALEKAAAKWFAPSLSGDIPQAPARAGDAWRRAQGADPNGAAALSALIDRLHAAWSRRPDPVFHQRFAALLAKMCQPGNDQFRDECLSIAREGAASCNDQILYTLNNLHIASLNADVAAGAYDRKPAELMHHAEDMLNVHTLTQFFADLRPELQRRARERHMEFEEVEQWLHLHTRLQGSVHLPDMQFGMQFVNLSLVTDADARAARARIAEARNKGYLEFLAVWAPLQSVIRRVAPRLTERAGQWREHIVNDRGRFYGALDRLMKTDGQLFAAPRQSGMDVFRVGPRMFWTRFERLVHEHLRTIDKRLATAALQRKTIDAPPSGAVDEDLDELRAVMQYTLPQVCRAVNDTIQRLIQVATARDFLNMHGLKLEETIQEAKQPRWFKRLRQEIP</sequence>
<dbReference type="Pfam" id="PF14496">
    <property type="entry name" value="NEL"/>
    <property type="match status" value="1"/>
</dbReference>
<evidence type="ECO:0000256" key="6">
    <source>
        <dbReference type="ARBA" id="ARBA00022679"/>
    </source>
</evidence>
<evidence type="ECO:0000256" key="4">
    <source>
        <dbReference type="ARBA" id="ARBA00022525"/>
    </source>
</evidence>
<dbReference type="InterPro" id="IPR032675">
    <property type="entry name" value="LRR_dom_sf"/>
</dbReference>
<evidence type="ECO:0000259" key="13">
    <source>
        <dbReference type="PROSITE" id="PS52053"/>
    </source>
</evidence>
<name>A0A261UY06_9BORD</name>
<dbReference type="Gene3D" id="1.20.58.360">
    <property type="entry name" value="Shigella T3SS effector IpaH defines"/>
    <property type="match status" value="1"/>
</dbReference>
<evidence type="ECO:0000256" key="10">
    <source>
        <dbReference type="ARBA" id="ARBA00023200"/>
    </source>
</evidence>
<dbReference type="RefSeq" id="WP_141218121.1">
    <property type="nucleotide sequence ID" value="NZ_NEVS01000001.1"/>
</dbReference>
<dbReference type="PANTHER" id="PTHR47114:SF2">
    <property type="entry name" value="OLIGODENDROCYTE-MYELIN GLYCOPROTEIN"/>
    <property type="match status" value="1"/>
</dbReference>
<keyword evidence="15" id="KW-1185">Reference proteome</keyword>
<dbReference type="Gene3D" id="3.80.10.10">
    <property type="entry name" value="Ribonuclease Inhibitor"/>
    <property type="match status" value="1"/>
</dbReference>
<organism evidence="14 15">
    <name type="scientific">Bordetella genomosp. 11</name>
    <dbReference type="NCBI Taxonomy" id="1416808"/>
    <lineage>
        <taxon>Bacteria</taxon>
        <taxon>Pseudomonadati</taxon>
        <taxon>Pseudomonadota</taxon>
        <taxon>Betaproteobacteria</taxon>
        <taxon>Burkholderiales</taxon>
        <taxon>Alcaligenaceae</taxon>
        <taxon>Bordetella</taxon>
    </lineage>
</organism>
<accession>A0A261UY06</accession>
<dbReference type="SUPFAM" id="SSF52058">
    <property type="entry name" value="L domain-like"/>
    <property type="match status" value="1"/>
</dbReference>
<dbReference type="InterPro" id="IPR029487">
    <property type="entry name" value="NEL_dom"/>
</dbReference>
<feature type="active site" description="Glycyl thioester intermediate" evidence="11">
    <location>
        <position position="466"/>
    </location>
</feature>
<dbReference type="OrthoDB" id="8623035at2"/>
<evidence type="ECO:0000256" key="5">
    <source>
        <dbReference type="ARBA" id="ARBA00022614"/>
    </source>
</evidence>
<dbReference type="PANTHER" id="PTHR47114">
    <property type="match status" value="1"/>
</dbReference>
<protein>
    <recommendedName>
        <fullName evidence="13">NEL domain-containing protein</fullName>
    </recommendedName>
</protein>
<keyword evidence="5" id="KW-0433">Leucine-rich repeat</keyword>
<evidence type="ECO:0000256" key="2">
    <source>
        <dbReference type="ARBA" id="ARBA00004613"/>
    </source>
</evidence>
<dbReference type="Proteomes" id="UP000215767">
    <property type="component" value="Unassembled WGS sequence"/>
</dbReference>
<keyword evidence="6 11" id="KW-0808">Transferase</keyword>
<comment type="subcellular location">
    <subcellularLocation>
        <location evidence="1">Host cytoplasm</location>
    </subcellularLocation>
    <subcellularLocation>
        <location evidence="2">Secreted</location>
    </subcellularLocation>
</comment>
<evidence type="ECO:0000256" key="1">
    <source>
        <dbReference type="ARBA" id="ARBA00004192"/>
    </source>
</evidence>
<gene>
    <name evidence="14" type="ORF">CAL28_01715</name>
</gene>
<proteinExistence type="inferred from homology"/>
<evidence type="ECO:0000256" key="12">
    <source>
        <dbReference type="SAM" id="MobiDB-lite"/>
    </source>
</evidence>
<keyword evidence="9 11" id="KW-0832">Ubl conjugation</keyword>
<reference evidence="15" key="1">
    <citation type="submission" date="2017-05" db="EMBL/GenBank/DDBJ databases">
        <title>Complete and WGS of Bordetella genogroups.</title>
        <authorList>
            <person name="Spilker T."/>
            <person name="Lipuma J."/>
        </authorList>
    </citation>
    <scope>NUCLEOTIDE SEQUENCE [LARGE SCALE GENOMIC DNA]</scope>
    <source>
        <strain evidence="15">AU8856</strain>
    </source>
</reference>
<dbReference type="GO" id="GO:0004842">
    <property type="term" value="F:ubiquitin-protein transferase activity"/>
    <property type="evidence" value="ECO:0007669"/>
    <property type="project" value="UniProtKB-UniRule"/>
</dbReference>
<keyword evidence="7" id="KW-0677">Repeat</keyword>
<evidence type="ECO:0000256" key="8">
    <source>
        <dbReference type="ARBA" id="ARBA00022786"/>
    </source>
</evidence>
<keyword evidence="10 11" id="KW-1035">Host cytoplasm</keyword>
<comment type="caution">
    <text evidence="14">The sequence shown here is derived from an EMBL/GenBank/DDBJ whole genome shotgun (WGS) entry which is preliminary data.</text>
</comment>
<comment type="PTM">
    <text evidence="11">Ubiquitinated in the presence of host E1 ubiquitin-activating enzyme, E2 ubiquitin-conjugating enzyme and ubiquitin.</text>
</comment>
<feature type="region of interest" description="Disordered" evidence="12">
    <location>
        <begin position="1"/>
        <end position="26"/>
    </location>
</feature>
<evidence type="ECO:0000313" key="14">
    <source>
        <dbReference type="EMBL" id="OZI66481.1"/>
    </source>
</evidence>
<dbReference type="GO" id="GO:0016567">
    <property type="term" value="P:protein ubiquitination"/>
    <property type="evidence" value="ECO:0007669"/>
    <property type="project" value="InterPro"/>
</dbReference>
<evidence type="ECO:0000256" key="7">
    <source>
        <dbReference type="ARBA" id="ARBA00022737"/>
    </source>
</evidence>
<dbReference type="EMBL" id="NEVS01000001">
    <property type="protein sequence ID" value="OZI66481.1"/>
    <property type="molecule type" value="Genomic_DNA"/>
</dbReference>
<dbReference type="GO" id="GO:0005576">
    <property type="term" value="C:extracellular region"/>
    <property type="evidence" value="ECO:0007669"/>
    <property type="project" value="UniProtKB-SubCell"/>
</dbReference>
<keyword evidence="4 11" id="KW-0964">Secreted</keyword>
<evidence type="ECO:0000256" key="3">
    <source>
        <dbReference type="ARBA" id="ARBA00009868"/>
    </source>
</evidence>
<keyword evidence="8 11" id="KW-0833">Ubl conjugation pathway</keyword>
<comment type="similarity">
    <text evidence="3 11">Belongs to the LRR-containing bacterial E3 ligase family.</text>
</comment>
<dbReference type="PROSITE" id="PS52053">
    <property type="entry name" value="NEL"/>
    <property type="match status" value="1"/>
</dbReference>
<dbReference type="GO" id="GO:0030430">
    <property type="term" value="C:host cell cytoplasm"/>
    <property type="evidence" value="ECO:0007669"/>
    <property type="project" value="UniProtKB-SubCell"/>
</dbReference>
<dbReference type="InterPro" id="IPR051071">
    <property type="entry name" value="LRR-bact_E3_ubiq_ligases"/>
</dbReference>
<feature type="domain" description="NEL" evidence="13">
    <location>
        <begin position="371"/>
        <end position="685"/>
    </location>
</feature>
<evidence type="ECO:0000313" key="15">
    <source>
        <dbReference type="Proteomes" id="UP000215767"/>
    </source>
</evidence>
<evidence type="ECO:0000256" key="11">
    <source>
        <dbReference type="PROSITE-ProRule" id="PRU01398"/>
    </source>
</evidence>